<dbReference type="InterPro" id="IPR036962">
    <property type="entry name" value="Glyco_hydro_3_N_sf"/>
</dbReference>
<dbReference type="InterPro" id="IPR001764">
    <property type="entry name" value="Glyco_hydro_3_N"/>
</dbReference>
<reference evidence="8" key="1">
    <citation type="submission" date="2006-03" db="EMBL/GenBank/DDBJ databases">
        <authorList>
            <person name="Bowman J."/>
            <person name="Ferriera S."/>
            <person name="Johnson J."/>
            <person name="Kravitz S."/>
            <person name="Halpern A."/>
            <person name="Remington K."/>
            <person name="Beeson K."/>
            <person name="Tran B."/>
            <person name="Rogers Y.-H."/>
            <person name="Friedman R."/>
            <person name="Venter J.C."/>
        </authorList>
    </citation>
    <scope>NUCLEOTIDE SEQUENCE [LARGE SCALE GENOMIC DNA]</scope>
    <source>
        <strain evidence="8">ATCC 700755</strain>
    </source>
</reference>
<dbReference type="Gene3D" id="3.40.710.10">
    <property type="entry name" value="DD-peptidase/beta-lactamase superfamily"/>
    <property type="match status" value="1"/>
</dbReference>
<keyword evidence="9" id="KW-1185">Reference proteome</keyword>
<keyword evidence="5" id="KW-0326">Glycosidase</keyword>
<dbReference type="InterPro" id="IPR050226">
    <property type="entry name" value="NagZ_Beta-hexosaminidase"/>
</dbReference>
<evidence type="ECO:0000259" key="7">
    <source>
        <dbReference type="Pfam" id="PF00933"/>
    </source>
</evidence>
<dbReference type="PANTHER" id="PTHR30480">
    <property type="entry name" value="BETA-HEXOSAMINIDASE-RELATED"/>
    <property type="match status" value="1"/>
</dbReference>
<feature type="domain" description="Glycoside hydrolase family 3 N-terminal" evidence="7">
    <location>
        <begin position="48"/>
        <end position="363"/>
    </location>
</feature>
<dbReference type="SMR" id="K4IK91"/>
<evidence type="ECO:0000259" key="6">
    <source>
        <dbReference type="Pfam" id="PF00144"/>
    </source>
</evidence>
<sequence length="971" mass="109326">MSLQINFKVIIMMAFLSCYSLFSQSSLFAEDLIAQRQWVDSIYSNLSLEEKIGQLFMIDVFTSKSDTELESLESLIKSNHIGGVIFSKGNPYRQAQLTNKIQTENKIPLLIGMDAEWGLAMRLDSTYAFPWNMTLGAIQDTSIVRKVGQQIGKHSKRLGVHINFAPVADINTNPNNPIIGNRSFGETKDIVISHSLALMQGMHEAGILSSAKHFPGHGDTEQDSHKTLPSINFSEKRIRDIELKPFQALIDEGVSSVMVAHLNIPSLESQKNLPSSLSPKIVSDLLKGELGFNGLIITDALNMKGVSNSSSTLGEVDLEAFKAGSDILLIPEDVPKSISIIKEAILKGEITNKRLAASVKKILYAKYKVGLHSFKPIETAQLTAELNSEENDAIYQEAIQNATTVIKNDLGILPINDIEQQTFAYVALGDASGDEFFETMNQYARVDKIDVTKNKIDLNQFSDYDQIIIGFHKSDANPWADYKFSPFEIELIKSISQDYKTILVNFTRPYSLLQLKNYINIDAIVQAYQNSIIAQQVVGQQLFGGIDFKGKLPVSITSAFPVGTGYKLKSNGRLGYDHPQNQGFNSELVSKIDSLAAYTLEQEMTPGMQILIARKGKVVYNKNFGYHTYDKEIKVQEDDVYDLASLTKILATLPILMTLEESNKIDLKSKLYELLPELAASNKADMSVLEMLSHYAKLQAWIPFYKKTLEDKSKYYATEFSKKFSVKVAQNMYLRTDYQDSIYARIVESDLRDSLEYKYSDLPYYFLKKYIEKQSDSSLDKIAENYFYKPMRLSHLKFYPLNYFEKNKIVPTEFDTEWRNELIHGRVHDQGAAMLGGVGGHAGLFGNATDVAKFMQLYLNEGSYGGKRFFNAETMNKFNTCYYCEKDVRRGVGFDKPQLDEIGPTCGCLSMSSFGHSGFTGTYAWADPEEEIIYVFLSNRIHPVSSNTKLIDEDIRTKIQGIIYESLSKLN</sequence>
<dbReference type="STRING" id="313595.P700755_003643"/>
<comment type="catalytic activity">
    <reaction evidence="1">
        <text>Hydrolysis of terminal non-reducing N-acetyl-D-hexosamine residues in N-acetyl-beta-D-hexosaminides.</text>
        <dbReference type="EC" id="3.2.1.52"/>
    </reaction>
</comment>
<dbReference type="GO" id="GO:0005975">
    <property type="term" value="P:carbohydrate metabolic process"/>
    <property type="evidence" value="ECO:0007669"/>
    <property type="project" value="InterPro"/>
</dbReference>
<reference evidence="8" key="2">
    <citation type="submission" date="2012-09" db="EMBL/GenBank/DDBJ databases">
        <title>The complete sequence of Psychroflexus torquis an extreme psychrophile from sea-ice that is stimulated by light.</title>
        <authorList>
            <person name="Feng S."/>
            <person name="Powell S.M."/>
            <person name="Bowman J.P."/>
        </authorList>
    </citation>
    <scope>NUCLEOTIDE SEQUENCE [LARGE SCALE GENOMIC DNA]</scope>
    <source>
        <strain evidence="8">ATCC 700755</strain>
    </source>
</reference>
<organism evidence="8 9">
    <name type="scientific">Psychroflexus torquis (strain ATCC 700755 / CIP 106069 / ACAM 623)</name>
    <dbReference type="NCBI Taxonomy" id="313595"/>
    <lineage>
        <taxon>Bacteria</taxon>
        <taxon>Pseudomonadati</taxon>
        <taxon>Bacteroidota</taxon>
        <taxon>Flavobacteriia</taxon>
        <taxon>Flavobacteriales</taxon>
        <taxon>Flavobacteriaceae</taxon>
        <taxon>Psychroflexus</taxon>
    </lineage>
</organism>
<dbReference type="InterPro" id="IPR012338">
    <property type="entry name" value="Beta-lactam/transpept-like"/>
</dbReference>
<dbReference type="SUPFAM" id="SSF56601">
    <property type="entry name" value="beta-lactamase/transpeptidase-like"/>
    <property type="match status" value="1"/>
</dbReference>
<keyword evidence="4" id="KW-0378">Hydrolase</keyword>
<gene>
    <name evidence="8" type="ordered locus">P700755_003643</name>
</gene>
<dbReference type="EC" id="3.2.1.52" evidence="3"/>
<dbReference type="InterPro" id="IPR019800">
    <property type="entry name" value="Glyco_hydro_3_AS"/>
</dbReference>
<evidence type="ECO:0000313" key="9">
    <source>
        <dbReference type="Proteomes" id="UP000008514"/>
    </source>
</evidence>
<dbReference type="PRINTS" id="PR00133">
    <property type="entry name" value="GLHYDRLASE3"/>
</dbReference>
<dbReference type="eggNOG" id="COG1680">
    <property type="taxonomic scope" value="Bacteria"/>
</dbReference>
<dbReference type="eggNOG" id="COG1472">
    <property type="taxonomic scope" value="Bacteria"/>
</dbReference>
<dbReference type="PROSITE" id="PS00775">
    <property type="entry name" value="GLYCOSYL_HYDROL_F3"/>
    <property type="match status" value="1"/>
</dbReference>
<dbReference type="AlphaFoldDB" id="K4IK91"/>
<dbReference type="Gene3D" id="3.20.20.300">
    <property type="entry name" value="Glycoside hydrolase, family 3, N-terminal domain"/>
    <property type="match status" value="1"/>
</dbReference>
<proteinExistence type="inferred from homology"/>
<dbReference type="Pfam" id="PF00144">
    <property type="entry name" value="Beta-lactamase"/>
    <property type="match status" value="1"/>
</dbReference>
<evidence type="ECO:0000256" key="3">
    <source>
        <dbReference type="ARBA" id="ARBA00012663"/>
    </source>
</evidence>
<dbReference type="Pfam" id="PF00933">
    <property type="entry name" value="Glyco_hydro_3"/>
    <property type="match status" value="1"/>
</dbReference>
<evidence type="ECO:0000256" key="1">
    <source>
        <dbReference type="ARBA" id="ARBA00001231"/>
    </source>
</evidence>
<evidence type="ECO:0000256" key="2">
    <source>
        <dbReference type="ARBA" id="ARBA00005336"/>
    </source>
</evidence>
<comment type="similarity">
    <text evidence="2">Belongs to the glycosyl hydrolase 3 family.</text>
</comment>
<dbReference type="GO" id="GO:0004563">
    <property type="term" value="F:beta-N-acetylhexosaminidase activity"/>
    <property type="evidence" value="ECO:0007669"/>
    <property type="project" value="UniProtKB-EC"/>
</dbReference>
<protein>
    <recommendedName>
        <fullName evidence="3">beta-N-acetylhexosaminidase</fullName>
        <ecNumber evidence="3">3.2.1.52</ecNumber>
    </recommendedName>
</protein>
<dbReference type="Proteomes" id="UP000008514">
    <property type="component" value="Chromosome"/>
</dbReference>
<dbReference type="InterPro" id="IPR017853">
    <property type="entry name" value="GH"/>
</dbReference>
<dbReference type="RefSeq" id="WP_015025784.1">
    <property type="nucleotide sequence ID" value="NC_018721.1"/>
</dbReference>
<evidence type="ECO:0000256" key="5">
    <source>
        <dbReference type="ARBA" id="ARBA00023295"/>
    </source>
</evidence>
<dbReference type="EMBL" id="CP003879">
    <property type="protein sequence ID" value="AFU70238.1"/>
    <property type="molecule type" value="Genomic_DNA"/>
</dbReference>
<dbReference type="SUPFAM" id="SSF52279">
    <property type="entry name" value="Beta-D-glucan exohydrolase, C-terminal domain"/>
    <property type="match status" value="1"/>
</dbReference>
<evidence type="ECO:0000256" key="4">
    <source>
        <dbReference type="ARBA" id="ARBA00022801"/>
    </source>
</evidence>
<dbReference type="KEGG" id="ptq:P700755_003643"/>
<dbReference type="InterPro" id="IPR036881">
    <property type="entry name" value="Glyco_hydro_3_C_sf"/>
</dbReference>
<name>K4IK91_PSYTT</name>
<dbReference type="Gene3D" id="3.40.50.1700">
    <property type="entry name" value="Glycoside hydrolase family 3 C-terminal domain"/>
    <property type="match status" value="1"/>
</dbReference>
<dbReference type="HOGENOM" id="CLU_012120_0_0_10"/>
<feature type="domain" description="Beta-lactamase-related" evidence="6">
    <location>
        <begin position="600"/>
        <end position="947"/>
    </location>
</feature>
<dbReference type="InterPro" id="IPR001466">
    <property type="entry name" value="Beta-lactam-related"/>
</dbReference>
<dbReference type="SUPFAM" id="SSF51445">
    <property type="entry name" value="(Trans)glycosidases"/>
    <property type="match status" value="1"/>
</dbReference>
<evidence type="ECO:0000313" key="8">
    <source>
        <dbReference type="EMBL" id="AFU70238.1"/>
    </source>
</evidence>
<dbReference type="PANTHER" id="PTHR30480:SF13">
    <property type="entry name" value="BETA-HEXOSAMINIDASE"/>
    <property type="match status" value="1"/>
</dbReference>
<dbReference type="GO" id="GO:0009254">
    <property type="term" value="P:peptidoglycan turnover"/>
    <property type="evidence" value="ECO:0007669"/>
    <property type="project" value="TreeGrafter"/>
</dbReference>
<accession>K4IK91</accession>